<dbReference type="GeneID" id="108717079"/>
<comment type="catalytic activity">
    <reaction evidence="14">
        <text>2 glutathione + H2O2 = glutathione disulfide + 2 H2O</text>
        <dbReference type="Rhea" id="RHEA:16833"/>
        <dbReference type="ChEBI" id="CHEBI:15377"/>
        <dbReference type="ChEBI" id="CHEBI:16240"/>
        <dbReference type="ChEBI" id="CHEBI:57925"/>
        <dbReference type="ChEBI" id="CHEBI:58297"/>
        <dbReference type="EC" id="1.11.1.9"/>
    </reaction>
    <physiologicalReaction direction="left-to-right" evidence="14">
        <dbReference type="Rhea" id="RHEA:16834"/>
    </physiologicalReaction>
</comment>
<comment type="catalytic activity">
    <reaction evidence="19">
        <text>4 Fe(2+) + O2 + 4 H(+) = 4 Fe(3+) + 2 H2O</text>
        <dbReference type="Rhea" id="RHEA:11148"/>
        <dbReference type="ChEBI" id="CHEBI:15377"/>
        <dbReference type="ChEBI" id="CHEBI:15378"/>
        <dbReference type="ChEBI" id="CHEBI:15379"/>
        <dbReference type="ChEBI" id="CHEBI:29033"/>
        <dbReference type="ChEBI" id="CHEBI:29034"/>
        <dbReference type="EC" id="1.16.3.1"/>
    </reaction>
    <physiologicalReaction direction="right-to-left" evidence="19">
        <dbReference type="Rhea" id="RHEA:11150"/>
    </physiologicalReaction>
</comment>
<dbReference type="GO" id="GO:0005615">
    <property type="term" value="C:extracellular space"/>
    <property type="evidence" value="ECO:0007669"/>
    <property type="project" value="UniProtKB-ARBA"/>
</dbReference>
<dbReference type="CTD" id="108717079"/>
<keyword evidence="7" id="KW-0479">Metal-binding</keyword>
<evidence type="ECO:0000256" key="11">
    <source>
        <dbReference type="ARBA" id="ARBA00023157"/>
    </source>
</evidence>
<dbReference type="FunFam" id="2.60.40.420:FF:000009">
    <property type="entry name" value="Ceruloplasmin"/>
    <property type="match status" value="1"/>
</dbReference>
<dbReference type="PANTHER" id="PTHR11709">
    <property type="entry name" value="MULTI-COPPER OXIDASE"/>
    <property type="match status" value="1"/>
</dbReference>
<evidence type="ECO:0000256" key="18">
    <source>
        <dbReference type="ARBA" id="ARBA00050279"/>
    </source>
</evidence>
<dbReference type="GO" id="GO:0004322">
    <property type="term" value="F:ferroxidase activity"/>
    <property type="evidence" value="ECO:0007669"/>
    <property type="project" value="UniProtKB-EC"/>
</dbReference>
<reference evidence="30" key="1">
    <citation type="submission" date="2025-08" db="UniProtKB">
        <authorList>
            <consortium name="RefSeq"/>
        </authorList>
    </citation>
    <scope>IDENTIFICATION</scope>
    <source>
        <strain evidence="30">J_2021</strain>
        <tissue evidence="30">Erythrocytes</tissue>
    </source>
</reference>
<protein>
    <recommendedName>
        <fullName evidence="22">Ceruloplasmin</fullName>
        <ecNumber evidence="13">1.11.1.27</ecNumber>
        <ecNumber evidence="4">1.11.1.9</ecNumber>
        <ecNumber evidence="5">1.16.3.1</ecNumber>
        <ecNumber evidence="15">1.16.3.4</ecNumber>
    </recommendedName>
    <alternativeName>
        <fullName evidence="26">Cuproxidase ceruloplasmin</fullName>
    </alternativeName>
    <alternativeName>
        <fullName evidence="25">Ferroxidase ceruloplasmin</fullName>
    </alternativeName>
    <alternativeName>
        <fullName evidence="23">Glutathione peroxidase ceruloplasmin</fullName>
    </alternativeName>
    <alternativeName>
        <fullName evidence="24">Glutathione-dependent peroxiredoxin ceruloplasmin</fullName>
    </alternativeName>
</protein>
<evidence type="ECO:0000256" key="10">
    <source>
        <dbReference type="ARBA" id="ARBA00023002"/>
    </source>
</evidence>
<dbReference type="GO" id="GO:0005886">
    <property type="term" value="C:plasma membrane"/>
    <property type="evidence" value="ECO:0000318"/>
    <property type="project" value="GO_Central"/>
</dbReference>
<accession>A0A1L8GB09</accession>
<evidence type="ECO:0000259" key="27">
    <source>
        <dbReference type="Pfam" id="PF07731"/>
    </source>
</evidence>
<evidence type="ECO:0000256" key="14">
    <source>
        <dbReference type="ARBA" id="ARBA00036108"/>
    </source>
</evidence>
<evidence type="ECO:0000256" key="25">
    <source>
        <dbReference type="ARBA" id="ARBA00080685"/>
    </source>
</evidence>
<feature type="domain" description="Plastocyanin-like" evidence="28">
    <location>
        <begin position="450"/>
        <end position="559"/>
    </location>
</feature>
<gene>
    <name evidence="30" type="primary">cp.L</name>
</gene>
<keyword evidence="8" id="KW-0732">Signal</keyword>
<dbReference type="PaxDb" id="8355-A0A1L8GB09"/>
<dbReference type="FunFam" id="2.60.40.420:FF:000033">
    <property type="entry name" value="Ceruloplasmin"/>
    <property type="match status" value="1"/>
</dbReference>
<dbReference type="GO" id="GO:0005507">
    <property type="term" value="F:copper ion binding"/>
    <property type="evidence" value="ECO:0007669"/>
    <property type="project" value="InterPro"/>
</dbReference>
<evidence type="ECO:0000256" key="24">
    <source>
        <dbReference type="ARBA" id="ARBA00078105"/>
    </source>
</evidence>
<dbReference type="Proteomes" id="UP000186698">
    <property type="component" value="Chromosome 5L"/>
</dbReference>
<dbReference type="FunFam" id="2.60.40.420:FF:000015">
    <property type="entry name" value="Ceruloplasmin"/>
    <property type="match status" value="1"/>
</dbReference>
<dbReference type="InterPro" id="IPR024715">
    <property type="entry name" value="Factor_5/8-like"/>
</dbReference>
<dbReference type="OMA" id="TTDHYAG"/>
<evidence type="ECO:0000256" key="8">
    <source>
        <dbReference type="ARBA" id="ARBA00022729"/>
    </source>
</evidence>
<dbReference type="InterPro" id="IPR008972">
    <property type="entry name" value="Cupredoxin"/>
</dbReference>
<evidence type="ECO:0000256" key="16">
    <source>
        <dbReference type="ARBA" id="ARBA00048092"/>
    </source>
</evidence>
<dbReference type="PANTHER" id="PTHR11709:SF226">
    <property type="entry name" value="CERULOPLASMIN"/>
    <property type="match status" value="1"/>
</dbReference>
<dbReference type="AlphaFoldDB" id="A0A1L8GB09"/>
<comment type="catalytic activity">
    <reaction evidence="17">
        <text>a hydroperoxide + 2 glutathione = an alcohol + glutathione disulfide + H2O</text>
        <dbReference type="Rhea" id="RHEA:62632"/>
        <dbReference type="ChEBI" id="CHEBI:15377"/>
        <dbReference type="ChEBI" id="CHEBI:30879"/>
        <dbReference type="ChEBI" id="CHEBI:35924"/>
        <dbReference type="ChEBI" id="CHEBI:57925"/>
        <dbReference type="ChEBI" id="CHEBI:58297"/>
        <dbReference type="EC" id="1.11.1.27"/>
    </reaction>
    <physiologicalReaction direction="left-to-right" evidence="17">
        <dbReference type="Rhea" id="RHEA:62633"/>
    </physiologicalReaction>
</comment>
<dbReference type="FunFam" id="2.60.40.420:FF:000037">
    <property type="entry name" value="Ceruloplasmin"/>
    <property type="match status" value="1"/>
</dbReference>
<dbReference type="InterPro" id="IPR011707">
    <property type="entry name" value="Cu-oxidase-like_N"/>
</dbReference>
<evidence type="ECO:0000259" key="28">
    <source>
        <dbReference type="Pfam" id="PF07732"/>
    </source>
</evidence>
<dbReference type="SUPFAM" id="SSF49503">
    <property type="entry name" value="Cupredoxins"/>
    <property type="match status" value="6"/>
</dbReference>
<dbReference type="Gene3D" id="2.60.40.420">
    <property type="entry name" value="Cupredoxins - blue copper proteins"/>
    <property type="match status" value="5"/>
</dbReference>
<evidence type="ECO:0000256" key="12">
    <source>
        <dbReference type="ARBA" id="ARBA00023180"/>
    </source>
</evidence>
<dbReference type="KEGG" id="xla:108717079"/>
<evidence type="ECO:0000256" key="3">
    <source>
        <dbReference type="ARBA" id="ARBA00010609"/>
    </source>
</evidence>
<dbReference type="InterPro" id="IPR045087">
    <property type="entry name" value="Cu-oxidase_fam"/>
</dbReference>
<dbReference type="GO" id="GO:0006826">
    <property type="term" value="P:iron ion transport"/>
    <property type="evidence" value="ECO:0007669"/>
    <property type="project" value="TreeGrafter"/>
</dbReference>
<keyword evidence="10" id="KW-0560">Oxidoreductase</keyword>
<dbReference type="PROSITE" id="PS00080">
    <property type="entry name" value="MULTICOPPER_OXIDASE2"/>
    <property type="match status" value="1"/>
</dbReference>
<keyword evidence="12" id="KW-0325">Glycoprotein</keyword>
<keyword evidence="6" id="KW-0964">Secreted</keyword>
<evidence type="ECO:0000256" key="20">
    <source>
        <dbReference type="ARBA" id="ARBA00057991"/>
    </source>
</evidence>
<keyword evidence="9" id="KW-0677">Repeat</keyword>
<dbReference type="InterPro" id="IPR033138">
    <property type="entry name" value="Cu_oxidase_CS"/>
</dbReference>
<evidence type="ECO:0000313" key="29">
    <source>
        <dbReference type="Proteomes" id="UP000186698"/>
    </source>
</evidence>
<comment type="catalytic activity">
    <reaction evidence="18">
        <text>4 nitric oxide + O2 + 2 H2O = 4 nitrite + 4 H(+)</text>
        <dbReference type="Rhea" id="RHEA:78539"/>
        <dbReference type="ChEBI" id="CHEBI:15377"/>
        <dbReference type="ChEBI" id="CHEBI:15378"/>
        <dbReference type="ChEBI" id="CHEBI:15379"/>
        <dbReference type="ChEBI" id="CHEBI:16301"/>
        <dbReference type="ChEBI" id="CHEBI:16480"/>
    </reaction>
    <physiologicalReaction direction="left-to-right" evidence="18">
        <dbReference type="Rhea" id="RHEA:78540"/>
    </physiologicalReaction>
</comment>
<comment type="subunit">
    <text evidence="21">Found in a complex with MPO and LTF; interacts directly with MPO and LTF, which allows Fe(3+) incorporation into LTF, activation of CP ferroxidase activity and protection of CP antioxidant properties by MPO.</text>
</comment>
<evidence type="ECO:0000256" key="2">
    <source>
        <dbReference type="ARBA" id="ARBA00004613"/>
    </source>
</evidence>
<sequence>MKISALCLLCLLHLGYAAAEDRVYYIAIRETHWDYAPSGMNVMSGKSVEEDENAQTFLVGGPNRIGRVYKKAVYLQYTDDSYSKEIKKPEWLGFLGPMLKAEIGDIIIVHLKNFASRPYSIHPHGVQYTKENEGALYPDKASSGHQDDAIEPGQSHTYRWEAVSEQGPTASDEDCITRIYHSHVDGPKDVYSGLVGPLIICKKGSINAAEQHKYEEFILMFSVIDENLSWYLDENINAFCTDPSSVDKNDEDFQESNKMHSINGYMFGNLPGLSMCEGKHIHWYLFGMGNEVDIHSAYFHGQVLTSQTYRVDTLNLFPATMIEGHMVTKNPGKWLLTCQVNDHLAGGMQAIYEIRSCPAESQQQQSYSWRGRERHYYIAAEEVIWNYAPTDTNQFTGKKIDHPDTESAVFFEQNEVRIGGSYKKAVYVEYTDATFTTRKQRSKEEEHLGILGPVMIAQVGDFIKVTFKNNASRAYSIQAHGVSYTKNMEGAAYRTGNLIEDVPSPGSHVAPGDTFIYEWEVPSSVGSNIFDLNCLLWLYFSSVDVIRDTNSGLVGPLLICKTIDVNNQQRGIAHNYYLMATVFDENESWYLDENIEQFTGTPSKVNKEDAEFQESNMMHSINGYMYGNQPGLDMCTGDTVLWHLMGIGNEVDMHGIHFTGNTIVNHYTRADTANLFPHISYSVIMNPDNEGVFNVECMTTDHYTAGMRQHYRVKSCAKEFTSLLTRTNTYYIAAEEVQWDYSLNRTWEHERHIHHSESPGDPFLNKSEKFIGSTYKKAVYRQYTDSTFTTRKERKEEEKHLAILGPLLTAKVGEKIKIVFKNKASRPYSIYAHGVKTDGPAVQTKPGETQTYIWKIPERSGPGKHEDTDCVTWAYYSTVDPIKDTYSGLIGPLVICKSLLFPLHVFDKPKRKFALLFMIFDENESWYLEENIKTFSLHPDQVQKEDEDFIESNKMHSINGKMYANLEGLTMHVGDEISWHLIGLGNEADIHTVHFHAHSFKYVRGAMFRSDVFDLFPGTFKTVEMTAKIPGTWLLHCHVTDHIHSGMEALYTVLEKKRSQSIFTKLIKH</sequence>
<evidence type="ECO:0000256" key="17">
    <source>
        <dbReference type="ARBA" id="ARBA00050220"/>
    </source>
</evidence>
<dbReference type="EC" id="1.11.1.27" evidence="13"/>
<organism evidence="29 30">
    <name type="scientific">Xenopus laevis</name>
    <name type="common">African clawed frog</name>
    <dbReference type="NCBI Taxonomy" id="8355"/>
    <lineage>
        <taxon>Eukaryota</taxon>
        <taxon>Metazoa</taxon>
        <taxon>Chordata</taxon>
        <taxon>Craniata</taxon>
        <taxon>Vertebrata</taxon>
        <taxon>Euteleostomi</taxon>
        <taxon>Amphibia</taxon>
        <taxon>Batrachia</taxon>
        <taxon>Anura</taxon>
        <taxon>Pipoidea</taxon>
        <taxon>Pipidae</taxon>
        <taxon>Xenopodinae</taxon>
        <taxon>Xenopus</taxon>
        <taxon>Xenopus</taxon>
    </lineage>
</organism>
<evidence type="ECO:0000256" key="9">
    <source>
        <dbReference type="ARBA" id="ARBA00022737"/>
    </source>
</evidence>
<evidence type="ECO:0000256" key="6">
    <source>
        <dbReference type="ARBA" id="ARBA00022525"/>
    </source>
</evidence>
<dbReference type="CDD" id="cd11021">
    <property type="entry name" value="CuRO_2_ceruloplasmin"/>
    <property type="match status" value="1"/>
</dbReference>
<dbReference type="CDD" id="cd11022">
    <property type="entry name" value="CuRO_4_ceruloplasmin"/>
    <property type="match status" value="1"/>
</dbReference>
<dbReference type="EC" id="1.16.3.1" evidence="5"/>
<dbReference type="InterPro" id="IPR011706">
    <property type="entry name" value="Cu-oxidase_C"/>
</dbReference>
<dbReference type="GO" id="GO:0004602">
    <property type="term" value="F:glutathione peroxidase activity"/>
    <property type="evidence" value="ECO:0007669"/>
    <property type="project" value="UniProtKB-EC"/>
</dbReference>
<dbReference type="PIRSF" id="PIRSF000354">
    <property type="entry name" value="Factors_V_VIII"/>
    <property type="match status" value="1"/>
</dbReference>
<dbReference type="CDD" id="cd04224">
    <property type="entry name" value="CuRO_3_ceruloplasmin"/>
    <property type="match status" value="1"/>
</dbReference>
<dbReference type="GO" id="GO:0016491">
    <property type="term" value="F:oxidoreductase activity"/>
    <property type="evidence" value="ECO:0000318"/>
    <property type="project" value="GO_Central"/>
</dbReference>
<evidence type="ECO:0000313" key="30">
    <source>
        <dbReference type="RefSeq" id="XP_041419333.1"/>
    </source>
</evidence>
<dbReference type="EC" id="1.11.1.9" evidence="4"/>
<evidence type="ECO:0000256" key="21">
    <source>
        <dbReference type="ARBA" id="ARBA00062165"/>
    </source>
</evidence>
<name>A0A1L8GB09_XENLA</name>
<dbReference type="Pfam" id="PF07731">
    <property type="entry name" value="Cu-oxidase_2"/>
    <property type="match status" value="1"/>
</dbReference>
<evidence type="ECO:0000256" key="23">
    <source>
        <dbReference type="ARBA" id="ARBA00077782"/>
    </source>
</evidence>
<dbReference type="FunFam" id="2.60.40.420:FF:000028">
    <property type="entry name" value="Ceruloplasmin"/>
    <property type="match status" value="1"/>
</dbReference>
<comment type="subcellular location">
    <subcellularLocation>
        <location evidence="2">Secreted</location>
    </subcellularLocation>
</comment>
<keyword evidence="29" id="KW-1185">Reference proteome</keyword>
<feature type="domain" description="Plastocyanin-like" evidence="28">
    <location>
        <begin position="94"/>
        <end position="203"/>
    </location>
</feature>
<evidence type="ECO:0000256" key="1">
    <source>
        <dbReference type="ARBA" id="ARBA00001973"/>
    </source>
</evidence>
<evidence type="ECO:0000256" key="13">
    <source>
        <dbReference type="ARBA" id="ARBA00026115"/>
    </source>
</evidence>
<comment type="similarity">
    <text evidence="3">Belongs to the multicopper oxidase family.</text>
</comment>
<dbReference type="InterPro" id="IPR002355">
    <property type="entry name" value="Cu_oxidase_Cu_BS"/>
</dbReference>
<keyword evidence="11" id="KW-1015">Disulfide bond</keyword>
<dbReference type="RefSeq" id="XP_041419333.1">
    <property type="nucleotide sequence ID" value="XM_041563399.1"/>
</dbReference>
<evidence type="ECO:0000256" key="15">
    <source>
        <dbReference type="ARBA" id="ARBA00038978"/>
    </source>
</evidence>
<evidence type="ECO:0000256" key="22">
    <source>
        <dbReference type="ARBA" id="ARBA00072777"/>
    </source>
</evidence>
<evidence type="ECO:0000256" key="19">
    <source>
        <dbReference type="ARBA" id="ARBA00052510"/>
    </source>
</evidence>
<dbReference type="Pfam" id="PF07732">
    <property type="entry name" value="Cu-oxidase_3"/>
    <property type="match status" value="2"/>
</dbReference>
<proteinExistence type="inferred from homology"/>
<comment type="catalytic activity">
    <reaction evidence="16">
        <text>4 Cu(+) + O2 + 4 H(+) = 4 Cu(2+) + 2 H2O</text>
        <dbReference type="Rhea" id="RHEA:30083"/>
        <dbReference type="ChEBI" id="CHEBI:15377"/>
        <dbReference type="ChEBI" id="CHEBI:15378"/>
        <dbReference type="ChEBI" id="CHEBI:15379"/>
        <dbReference type="ChEBI" id="CHEBI:29036"/>
        <dbReference type="ChEBI" id="CHEBI:49552"/>
        <dbReference type="EC" id="1.16.3.4"/>
    </reaction>
    <physiologicalReaction direction="left-to-right" evidence="16">
        <dbReference type="Rhea" id="RHEA:30084"/>
    </physiologicalReaction>
</comment>
<evidence type="ECO:0000256" key="7">
    <source>
        <dbReference type="ARBA" id="ARBA00022723"/>
    </source>
</evidence>
<feature type="domain" description="Plastocyanin-like" evidence="27">
    <location>
        <begin position="953"/>
        <end position="1053"/>
    </location>
</feature>
<evidence type="ECO:0000256" key="5">
    <source>
        <dbReference type="ARBA" id="ARBA00013107"/>
    </source>
</evidence>
<evidence type="ECO:0000256" key="26">
    <source>
        <dbReference type="ARBA" id="ARBA00082571"/>
    </source>
</evidence>
<dbReference type="EC" id="1.16.3.4" evidence="15"/>
<comment type="function">
    <text evidence="20">Multifunctional blue, copper-binding (6-7 atoms per molecule) glycoprotein. It has ferroxidase activity oxidizing Fe(2+) to Fe(3+) without releasing radical oxygen species. It is involved in iron transport across the cell membrane. Copper ions provide a large number of enzymatic activites. Oxidizes highly toxic ferrous ions to the ferric state for further incorporation onto apo-transferrins, catalyzes Cu(+) oxidation and promotes the oxidation of biogenic amines such as norepinephrin and serotonin. Provides Cu(2+) ions for the ascorbate-mediated deaminase degradation of the heparan sulfate chains of GPC1. Has glutathione peroxidase-like activity, can remove both hydrogen peroxide and lipid hydroperoxide in the presence of thiols. Also shows NO-oxidase and NO2 synthase activities that determine endocrine NO homeostasis.</text>
</comment>
<dbReference type="CDD" id="cd04225">
    <property type="entry name" value="CuRO_5_ceruloplasmin"/>
    <property type="match status" value="1"/>
</dbReference>
<dbReference type="InterPro" id="IPR048236">
    <property type="entry name" value="Ceruloplasmin-like_CuRO_5"/>
</dbReference>
<dbReference type="STRING" id="8355.A0A1L8GB09"/>
<dbReference type="OrthoDB" id="2121828at2759"/>
<comment type="cofactor">
    <cofactor evidence="1">
        <name>Cu(2+)</name>
        <dbReference type="ChEBI" id="CHEBI:29036"/>
    </cofactor>
</comment>
<dbReference type="PROSITE" id="PS00079">
    <property type="entry name" value="MULTICOPPER_OXIDASE1"/>
    <property type="match status" value="2"/>
</dbReference>
<evidence type="ECO:0000256" key="4">
    <source>
        <dbReference type="ARBA" id="ARBA00012310"/>
    </source>
</evidence>